<evidence type="ECO:0000256" key="3">
    <source>
        <dbReference type="ARBA" id="ARBA00008679"/>
    </source>
</evidence>
<evidence type="ECO:0000256" key="5">
    <source>
        <dbReference type="ARBA" id="ARBA00022736"/>
    </source>
</evidence>
<dbReference type="GO" id="GO:0009025">
    <property type="term" value="F:tagatose-bisphosphate aldolase activity"/>
    <property type="evidence" value="ECO:0007669"/>
    <property type="project" value="UniProtKB-EC"/>
</dbReference>
<evidence type="ECO:0000256" key="1">
    <source>
        <dbReference type="ARBA" id="ARBA00000567"/>
    </source>
</evidence>
<keyword evidence="6 7" id="KW-0456">Lyase</keyword>
<dbReference type="Gene3D" id="3.20.20.70">
    <property type="entry name" value="Aldolase class I"/>
    <property type="match status" value="1"/>
</dbReference>
<dbReference type="EMBL" id="CP001739">
    <property type="protein sequence ID" value="ACZ10792.1"/>
    <property type="molecule type" value="Genomic_DNA"/>
</dbReference>
<dbReference type="GO" id="GO:2001059">
    <property type="term" value="P:D-tagatose 6-phosphate catabolic process"/>
    <property type="evidence" value="ECO:0007669"/>
    <property type="project" value="UniProtKB-UniPathway"/>
</dbReference>
<dbReference type="GO" id="GO:0019512">
    <property type="term" value="P:lactose catabolic process via tagatose-6-phosphate"/>
    <property type="evidence" value="ECO:0007669"/>
    <property type="project" value="InterPro"/>
</dbReference>
<dbReference type="AlphaFoldDB" id="D1AGS2"/>
<evidence type="ECO:0000313" key="8">
    <source>
        <dbReference type="Proteomes" id="UP000000845"/>
    </source>
</evidence>
<dbReference type="InterPro" id="IPR005927">
    <property type="entry name" value="Tag_1.6-dipho_adolase"/>
</dbReference>
<keyword evidence="5" id="KW-0423">Lactose metabolism</keyword>
<evidence type="ECO:0000313" key="7">
    <source>
        <dbReference type="EMBL" id="ACZ10792.1"/>
    </source>
</evidence>
<dbReference type="eggNOG" id="COG3684">
    <property type="taxonomic scope" value="Bacteria"/>
</dbReference>
<evidence type="ECO:0000256" key="2">
    <source>
        <dbReference type="ARBA" id="ARBA00005191"/>
    </source>
</evidence>
<evidence type="ECO:0000256" key="6">
    <source>
        <dbReference type="ARBA" id="ARBA00023239"/>
    </source>
</evidence>
<accession>D1AGS2</accession>
<reference evidence="7 8" key="2">
    <citation type="journal article" date="2010" name="Stand. Genomic Sci.">
        <title>Complete genome sequence of Sebaldella termitidis type strain (NCTC 11300).</title>
        <authorList>
            <person name="Harmon-Smith M."/>
            <person name="Celia L."/>
            <person name="Chertkov O."/>
            <person name="Lapidus A."/>
            <person name="Copeland A."/>
            <person name="Glavina Del Rio T."/>
            <person name="Nolan M."/>
            <person name="Lucas S."/>
            <person name="Tice H."/>
            <person name="Cheng J.F."/>
            <person name="Han C."/>
            <person name="Detter J.C."/>
            <person name="Bruce D."/>
            <person name="Goodwin L."/>
            <person name="Pitluck S."/>
            <person name="Pati A."/>
            <person name="Liolios K."/>
            <person name="Ivanova N."/>
            <person name="Mavromatis K."/>
            <person name="Mikhailova N."/>
            <person name="Chen A."/>
            <person name="Palaniappan K."/>
            <person name="Land M."/>
            <person name="Hauser L."/>
            <person name="Chang Y.J."/>
            <person name="Jeffries C.D."/>
            <person name="Brettin T."/>
            <person name="Goker M."/>
            <person name="Beck B."/>
            <person name="Bristow J."/>
            <person name="Eisen J.A."/>
            <person name="Markowitz V."/>
            <person name="Hugenholtz P."/>
            <person name="Kyrpides N.C."/>
            <person name="Klenk H.P."/>
            <person name="Chen F."/>
        </authorList>
    </citation>
    <scope>NUCLEOTIDE SEQUENCE [LARGE SCALE GENOMIC DNA]</scope>
    <source>
        <strain evidence="8">ATCC 33386 / NCTC 11300</strain>
    </source>
</reference>
<comment type="similarity">
    <text evidence="3">Belongs to the aldolase LacD family.</text>
</comment>
<dbReference type="EC" id="4.1.2.40" evidence="4"/>
<comment type="catalytic activity">
    <reaction evidence="1">
        <text>D-tagatofuranose 1,6-bisphosphate = D-glyceraldehyde 3-phosphate + dihydroxyacetone phosphate</text>
        <dbReference type="Rhea" id="RHEA:22948"/>
        <dbReference type="ChEBI" id="CHEBI:57642"/>
        <dbReference type="ChEBI" id="CHEBI:58694"/>
        <dbReference type="ChEBI" id="CHEBI:59776"/>
        <dbReference type="EC" id="4.1.2.40"/>
    </reaction>
</comment>
<dbReference type="PANTHER" id="PTHR39340">
    <property type="entry name" value="SULFOFRUCTOSEPHOSPHATE ALDOLASE"/>
    <property type="match status" value="1"/>
</dbReference>
<dbReference type="HAMAP" id="MF_00734">
    <property type="entry name" value="LacD"/>
    <property type="match status" value="1"/>
</dbReference>
<evidence type="ECO:0000256" key="4">
    <source>
        <dbReference type="ARBA" id="ARBA00012905"/>
    </source>
</evidence>
<proteinExistence type="inferred from homology"/>
<protein>
    <recommendedName>
        <fullName evidence="4">tagatose-bisphosphate aldolase</fullName>
        <ecNumber evidence="4">4.1.2.40</ecNumber>
    </recommendedName>
</protein>
<dbReference type="SUPFAM" id="SSF51569">
    <property type="entry name" value="Aldolase"/>
    <property type="match status" value="1"/>
</dbReference>
<dbReference type="GO" id="GO:0009024">
    <property type="term" value="F:tagatose-6-phosphate kinase activity"/>
    <property type="evidence" value="ECO:0007669"/>
    <property type="project" value="InterPro"/>
</dbReference>
<keyword evidence="8" id="KW-1185">Reference proteome</keyword>
<organism evidence="7 8">
    <name type="scientific">Sebaldella termitidis (strain ATCC 33386 / NCTC 11300)</name>
    <dbReference type="NCBI Taxonomy" id="526218"/>
    <lineage>
        <taxon>Bacteria</taxon>
        <taxon>Fusobacteriati</taxon>
        <taxon>Fusobacteriota</taxon>
        <taxon>Fusobacteriia</taxon>
        <taxon>Fusobacteriales</taxon>
        <taxon>Leptotrichiaceae</taxon>
        <taxon>Sebaldella</taxon>
    </lineage>
</organism>
<dbReference type="GO" id="GO:1902777">
    <property type="term" value="P:6-sulfoquinovose(1-) catabolic process"/>
    <property type="evidence" value="ECO:0007669"/>
    <property type="project" value="TreeGrafter"/>
</dbReference>
<reference evidence="8" key="1">
    <citation type="submission" date="2009-09" db="EMBL/GenBank/DDBJ databases">
        <title>The complete chromosome of Sebaldella termitidis ATCC 33386.</title>
        <authorList>
            <consortium name="US DOE Joint Genome Institute (JGI-PGF)"/>
            <person name="Lucas S."/>
            <person name="Copeland A."/>
            <person name="Lapidus A."/>
            <person name="Glavina del Rio T."/>
            <person name="Dalin E."/>
            <person name="Tice H."/>
            <person name="Bruce D."/>
            <person name="Goodwin L."/>
            <person name="Pitluck S."/>
            <person name="Kyrpides N."/>
            <person name="Mavromatis K."/>
            <person name="Ivanova N."/>
            <person name="Mikhailova N."/>
            <person name="Sims D."/>
            <person name="Meincke L."/>
            <person name="Brettin T."/>
            <person name="Detter J.C."/>
            <person name="Han C."/>
            <person name="Larimer F."/>
            <person name="Land M."/>
            <person name="Hauser L."/>
            <person name="Markowitz V."/>
            <person name="Cheng J.F."/>
            <person name="Hugenholtz P."/>
            <person name="Woyke T."/>
            <person name="Wu D."/>
            <person name="Eisen J.A."/>
        </authorList>
    </citation>
    <scope>NUCLEOTIDE SEQUENCE [LARGE SCALE GENOMIC DNA]</scope>
    <source>
        <strain evidence="8">ATCC 33386 / NCTC 11300</strain>
    </source>
</reference>
<sequence>MVKITKGKFEGLKRLSNKNGIIEALAIDQRGSIEKMLSKAKGSSVKLEDIEEFKEAVSKELTPYTSAILLDLEYGTTAITAKNPDTGLLIAYEKTGYDATEAGRLPDLIDDLSALRIKEYGANAVKLLIYYDPDEPAEINEIKHAFIERVGAECKGIDIPFFLEPVTYDSKIEDAKSIEYARIKPHKVKNTIKELTKPQYGIDVLKLEVPINLHFTEGYTDGETAYTKKEAIKHFQEAADLATLPFIYLSAGVTAEQFRETIKLAAEAKTPFSGVLCGRATWQNGVKVYAEKGLQGLTEWLRTEGKQNVLELNDVLEKSAVPWWSTYGGLEKIEVK</sequence>
<comment type="pathway">
    <text evidence="2">Carbohydrate metabolism; D-tagatose 6-phosphate degradation; D-glyceraldehyde 3-phosphate and glycerone phosphate from D-tagatose 6-phosphate: step 2/2.</text>
</comment>
<dbReference type="InterPro" id="IPR013785">
    <property type="entry name" value="Aldolase_TIM"/>
</dbReference>
<dbReference type="PANTHER" id="PTHR39340:SF1">
    <property type="entry name" value="SULFOFRUCTOSEPHOSPHATE ALDOLASE"/>
    <property type="match status" value="1"/>
</dbReference>
<dbReference type="Pfam" id="PF01791">
    <property type="entry name" value="DeoC"/>
    <property type="match status" value="1"/>
</dbReference>
<dbReference type="KEGG" id="str:Sterm_3960"/>
<dbReference type="RefSeq" id="WP_012863367.1">
    <property type="nucleotide sequence ID" value="NC_013517.1"/>
</dbReference>
<dbReference type="UniPathway" id="UPA00704">
    <property type="reaction ID" value="UER00716"/>
</dbReference>
<dbReference type="InterPro" id="IPR002915">
    <property type="entry name" value="DeoC/FbaB/LacD_aldolase"/>
</dbReference>
<dbReference type="InterPro" id="IPR050552">
    <property type="entry name" value="LacD_aldolase"/>
</dbReference>
<dbReference type="STRING" id="526218.Sterm_3960"/>
<dbReference type="GO" id="GO:0061595">
    <property type="term" value="F:6-deoxy-6-sulfofructose-1-phosphate aldolase activity"/>
    <property type="evidence" value="ECO:0007669"/>
    <property type="project" value="TreeGrafter"/>
</dbReference>
<dbReference type="NCBIfam" id="NF009065">
    <property type="entry name" value="PRK12399.1"/>
    <property type="match status" value="1"/>
</dbReference>
<dbReference type="SMART" id="SM01133">
    <property type="entry name" value="DeoC"/>
    <property type="match status" value="1"/>
</dbReference>
<name>D1AGS2_SEBTE</name>
<dbReference type="NCBIfam" id="NF009498">
    <property type="entry name" value="PRK12858.1"/>
    <property type="match status" value="1"/>
</dbReference>
<dbReference type="Proteomes" id="UP000000845">
    <property type="component" value="Chromosome"/>
</dbReference>
<gene>
    <name evidence="7" type="ordered locus">Sterm_3960</name>
</gene>
<dbReference type="HOGENOM" id="CLU_058971_0_1_0"/>